<dbReference type="GO" id="GO:0016301">
    <property type="term" value="F:kinase activity"/>
    <property type="evidence" value="ECO:0007669"/>
    <property type="project" value="InterPro"/>
</dbReference>
<protein>
    <submittedName>
        <fullName evidence="3">Sensor protein DegS</fullName>
    </submittedName>
</protein>
<dbReference type="InterPro" id="IPR008595">
    <property type="entry name" value="DegS"/>
</dbReference>
<feature type="coiled-coil region" evidence="1">
    <location>
        <begin position="12"/>
        <end position="46"/>
    </location>
</feature>
<accession>A0A1M6AFF1</accession>
<name>A0A1M6AFF1_9FIRM</name>
<keyword evidence="4" id="KW-1185">Reference proteome</keyword>
<organism evidence="3 4">
    <name type="scientific">Desulfofundulus thermosubterraneus DSM 16057</name>
    <dbReference type="NCBI Taxonomy" id="1121432"/>
    <lineage>
        <taxon>Bacteria</taxon>
        <taxon>Bacillati</taxon>
        <taxon>Bacillota</taxon>
        <taxon>Clostridia</taxon>
        <taxon>Eubacteriales</taxon>
        <taxon>Peptococcaceae</taxon>
        <taxon>Desulfofundulus</taxon>
    </lineage>
</organism>
<dbReference type="Proteomes" id="UP000184529">
    <property type="component" value="Unassembled WGS sequence"/>
</dbReference>
<evidence type="ECO:0000259" key="2">
    <source>
        <dbReference type="Pfam" id="PF05384"/>
    </source>
</evidence>
<dbReference type="Pfam" id="PF05384">
    <property type="entry name" value="DegS"/>
    <property type="match status" value="1"/>
</dbReference>
<dbReference type="GO" id="GO:0007165">
    <property type="term" value="P:signal transduction"/>
    <property type="evidence" value="ECO:0007669"/>
    <property type="project" value="InterPro"/>
</dbReference>
<proteinExistence type="predicted"/>
<dbReference type="AlphaFoldDB" id="A0A1M6AFF1"/>
<evidence type="ECO:0000313" key="4">
    <source>
        <dbReference type="Proteomes" id="UP000184529"/>
    </source>
</evidence>
<keyword evidence="1" id="KW-0175">Coiled coil</keyword>
<gene>
    <name evidence="3" type="ORF">SAMN02745219_00127</name>
</gene>
<feature type="domain" description="Sensor DegS" evidence="2">
    <location>
        <begin position="1"/>
        <end position="76"/>
    </location>
</feature>
<evidence type="ECO:0000256" key="1">
    <source>
        <dbReference type="SAM" id="Coils"/>
    </source>
</evidence>
<dbReference type="STRING" id="1121432.SAMN02745219_00127"/>
<dbReference type="EMBL" id="FQZM01000003">
    <property type="protein sequence ID" value="SHI35195.1"/>
    <property type="molecule type" value="Genomic_DNA"/>
</dbReference>
<reference evidence="4" key="1">
    <citation type="submission" date="2016-11" db="EMBL/GenBank/DDBJ databases">
        <authorList>
            <person name="Varghese N."/>
            <person name="Submissions S."/>
        </authorList>
    </citation>
    <scope>NUCLEOTIDE SEQUENCE [LARGE SCALE GENOMIC DNA]</scope>
    <source>
        <strain evidence="4">DSM 16057</strain>
    </source>
</reference>
<evidence type="ECO:0000313" key="3">
    <source>
        <dbReference type="EMBL" id="SHI35195.1"/>
    </source>
</evidence>
<sequence>MENGRSQIFEIAEATQIECNRIQQELQQVIEELRKTIDQVDDLEIREKKARIHLMEVSRDFKRYREEDIKSAYETA</sequence>